<feature type="compositionally biased region" description="Basic and acidic residues" evidence="2">
    <location>
        <begin position="12"/>
        <end position="29"/>
    </location>
</feature>
<comment type="subcellular location">
    <subcellularLocation>
        <location evidence="1">Cytoplasm</location>
        <location evidence="1">Cytoskeleton</location>
        <location evidence="1">Cilium axoneme</location>
    </subcellularLocation>
</comment>
<dbReference type="InterPro" id="IPR032675">
    <property type="entry name" value="LRR_dom_sf"/>
</dbReference>
<dbReference type="Gene3D" id="3.80.10.10">
    <property type="entry name" value="Ribonuclease Inhibitor"/>
    <property type="match status" value="1"/>
</dbReference>
<evidence type="ECO:0000256" key="1">
    <source>
        <dbReference type="ARBA" id="ARBA00004430"/>
    </source>
</evidence>
<feature type="region of interest" description="Disordered" evidence="2">
    <location>
        <begin position="1"/>
        <end position="29"/>
    </location>
</feature>
<dbReference type="GO" id="GO:0005930">
    <property type="term" value="C:axoneme"/>
    <property type="evidence" value="ECO:0007669"/>
    <property type="project" value="UniProtKB-SubCell"/>
</dbReference>
<sequence>MAPKKGGKKGKKKEDSLEPQHDASWERTVESGVWEKSVTDLPDANTWPTWGALRERVLTACKEIKIQNTASLRDAFANEIVKLSPPELTLIDFKGSLNLRNFVLSPIDQCPKLMDLDLSECASLGYVLLQSNSLKNLCLDKCPELTKALIHCPGLQKLSFKNCPKLETVMVWSDILAEIDMEGCSSLTTVKLHCPNLFQSVDPTPNSTSHVRPSHPPVAAVLRENLYVAAAVAEAAQEREWSGLRGNSHIAPVFRPF</sequence>
<gene>
    <name evidence="3" type="ORF">PPAR00522_LOCUS9430</name>
</gene>
<name>A0A7S0V1B3_9CHLO</name>
<organism evidence="3">
    <name type="scientific">Polytomella parva</name>
    <dbReference type="NCBI Taxonomy" id="51329"/>
    <lineage>
        <taxon>Eukaryota</taxon>
        <taxon>Viridiplantae</taxon>
        <taxon>Chlorophyta</taxon>
        <taxon>core chlorophytes</taxon>
        <taxon>Chlorophyceae</taxon>
        <taxon>CS clade</taxon>
        <taxon>Chlamydomonadales</taxon>
        <taxon>Chlamydomonadaceae</taxon>
        <taxon>Polytomella</taxon>
    </lineage>
</organism>
<evidence type="ECO:0000313" key="3">
    <source>
        <dbReference type="EMBL" id="CAD8773024.1"/>
    </source>
</evidence>
<evidence type="ECO:0000256" key="2">
    <source>
        <dbReference type="SAM" id="MobiDB-lite"/>
    </source>
</evidence>
<accession>A0A7S0V1B3</accession>
<dbReference type="EMBL" id="HBFM01014981">
    <property type="protein sequence ID" value="CAD8773024.1"/>
    <property type="molecule type" value="Transcribed_RNA"/>
</dbReference>
<dbReference type="SUPFAM" id="SSF52047">
    <property type="entry name" value="RNI-like"/>
    <property type="match status" value="1"/>
</dbReference>
<reference evidence="3" key="1">
    <citation type="submission" date="2021-01" db="EMBL/GenBank/DDBJ databases">
        <authorList>
            <person name="Corre E."/>
            <person name="Pelletier E."/>
            <person name="Niang G."/>
            <person name="Scheremetjew M."/>
            <person name="Finn R."/>
            <person name="Kale V."/>
            <person name="Holt S."/>
            <person name="Cochrane G."/>
            <person name="Meng A."/>
            <person name="Brown T."/>
            <person name="Cohen L."/>
        </authorList>
    </citation>
    <scope>NUCLEOTIDE SEQUENCE</scope>
    <source>
        <strain evidence="3">SAG 63-3</strain>
    </source>
</reference>
<feature type="compositionally biased region" description="Basic residues" evidence="2">
    <location>
        <begin position="1"/>
        <end position="11"/>
    </location>
</feature>
<protein>
    <submittedName>
        <fullName evidence="3">Uncharacterized protein</fullName>
    </submittedName>
</protein>
<proteinExistence type="predicted"/>
<dbReference type="AlphaFoldDB" id="A0A7S0V1B3"/>